<reference evidence="1 2" key="1">
    <citation type="submission" date="2018-06" db="EMBL/GenBank/DDBJ databases">
        <title>Genomic Encyclopedia of Archaeal and Bacterial Type Strains, Phase II (KMG-II): from individual species to whole genera.</title>
        <authorList>
            <person name="Goeker M."/>
        </authorList>
    </citation>
    <scope>NUCLEOTIDE SEQUENCE [LARGE SCALE GENOMIC DNA]</scope>
    <source>
        <strain evidence="1 2">DSM 6779</strain>
    </source>
</reference>
<name>A0A2W7MUG7_9BACT</name>
<gene>
    <name evidence="1" type="ORF">LX69_03090</name>
</gene>
<keyword evidence="2" id="KW-1185">Reference proteome</keyword>
<evidence type="ECO:0000313" key="2">
    <source>
        <dbReference type="Proteomes" id="UP000249239"/>
    </source>
</evidence>
<accession>A0A2W7MUG7</accession>
<proteinExistence type="predicted"/>
<dbReference type="AlphaFoldDB" id="A0A2W7MUG7"/>
<dbReference type="EMBL" id="QKZK01000038">
    <property type="protein sequence ID" value="PZX11678.1"/>
    <property type="molecule type" value="Genomic_DNA"/>
</dbReference>
<protein>
    <submittedName>
        <fullName evidence="1">Uncharacterized protein</fullName>
    </submittedName>
</protein>
<dbReference type="Proteomes" id="UP000249239">
    <property type="component" value="Unassembled WGS sequence"/>
</dbReference>
<comment type="caution">
    <text evidence="1">The sequence shown here is derived from an EMBL/GenBank/DDBJ whole genome shotgun (WGS) entry which is preliminary data.</text>
</comment>
<organism evidence="1 2">
    <name type="scientific">Breznakibacter xylanolyticus</name>
    <dbReference type="NCBI Taxonomy" id="990"/>
    <lineage>
        <taxon>Bacteria</taxon>
        <taxon>Pseudomonadati</taxon>
        <taxon>Bacteroidota</taxon>
        <taxon>Bacteroidia</taxon>
        <taxon>Marinilabiliales</taxon>
        <taxon>Marinilabiliaceae</taxon>
        <taxon>Breznakibacter</taxon>
    </lineage>
</organism>
<sequence>MVPVGLYKGSPTTFFVFKLRLTIMVTALHPNTVSKLYYLDNRIKSFYEKNGYSSIPFDGRKVQEMIQASQKELAELFLKIWGKSMGAHLLDKFYENRGNVLDFYMSLDGQNRQLLSQKDW</sequence>
<evidence type="ECO:0000313" key="1">
    <source>
        <dbReference type="EMBL" id="PZX11678.1"/>
    </source>
</evidence>